<dbReference type="InterPro" id="IPR009057">
    <property type="entry name" value="Homeodomain-like_sf"/>
</dbReference>
<organism evidence="6 7">
    <name type="scientific">Streptomyces griseofuscus</name>
    <dbReference type="NCBI Taxonomy" id="146922"/>
    <lineage>
        <taxon>Bacteria</taxon>
        <taxon>Bacillati</taxon>
        <taxon>Actinomycetota</taxon>
        <taxon>Actinomycetes</taxon>
        <taxon>Kitasatosporales</taxon>
        <taxon>Streptomycetaceae</taxon>
        <taxon>Streptomyces</taxon>
    </lineage>
</organism>
<dbReference type="PROSITE" id="PS50977">
    <property type="entry name" value="HTH_TETR_2"/>
    <property type="match status" value="1"/>
</dbReference>
<dbReference type="PANTHER" id="PTHR30055">
    <property type="entry name" value="HTH-TYPE TRANSCRIPTIONAL REGULATOR RUTR"/>
    <property type="match status" value="1"/>
</dbReference>
<sequence>MAPSYHAFKWRYSSLDRDLKARGYAAAMTVDEAGDPKHRSRQKRVGDALRRDTRHRLLEAAAEEFAAHGYAGTTVTRLAAAAGVSVPTLYLAWGSKRELLRGYMEKALSGTASSPEDAASRFAGMPPPERLAELAELVAEVAERAATGWRLYRDASAVDPEIAADWNELQLLRRGLFARVLDEIPAAALADGLTREAAIDTAWTIASPDTYDLLVRRLGYGRDGFRDWMKRTLTAAILAPGAAGTAMSGA</sequence>
<comment type="caution">
    <text evidence="6">The sequence shown here is derived from an EMBL/GenBank/DDBJ whole genome shotgun (WGS) entry which is preliminary data.</text>
</comment>
<dbReference type="EMBL" id="PDES01000006">
    <property type="protein sequence ID" value="RRQ86290.1"/>
    <property type="molecule type" value="Genomic_DNA"/>
</dbReference>
<evidence type="ECO:0000256" key="4">
    <source>
        <dbReference type="PROSITE-ProRule" id="PRU00335"/>
    </source>
</evidence>
<dbReference type="Proteomes" id="UP000276379">
    <property type="component" value="Unassembled WGS sequence"/>
</dbReference>
<keyword evidence="7" id="KW-1185">Reference proteome</keyword>
<dbReference type="InterPro" id="IPR050109">
    <property type="entry name" value="HTH-type_TetR-like_transc_reg"/>
</dbReference>
<feature type="domain" description="HTH tetR-type" evidence="5">
    <location>
        <begin position="51"/>
        <end position="111"/>
    </location>
</feature>
<dbReference type="PRINTS" id="PR00455">
    <property type="entry name" value="HTHTETR"/>
</dbReference>
<dbReference type="InterPro" id="IPR001647">
    <property type="entry name" value="HTH_TetR"/>
</dbReference>
<evidence type="ECO:0000256" key="1">
    <source>
        <dbReference type="ARBA" id="ARBA00023015"/>
    </source>
</evidence>
<dbReference type="PROSITE" id="PS01081">
    <property type="entry name" value="HTH_TETR_1"/>
    <property type="match status" value="1"/>
</dbReference>
<evidence type="ECO:0000256" key="3">
    <source>
        <dbReference type="ARBA" id="ARBA00023163"/>
    </source>
</evidence>
<reference evidence="6 7" key="1">
    <citation type="submission" date="2017-10" db="EMBL/GenBank/DDBJ databases">
        <title>Draft genome of actinobacteria isolated from guarana (Paullinia cupana (Mart.) Ducke.</title>
        <authorList>
            <person name="Siqueira K.A."/>
            <person name="Liotti R.G."/>
            <person name="Mendes T.A."/>
            <person name="Soares M.A."/>
        </authorList>
    </citation>
    <scope>NUCLEOTIDE SEQUENCE [LARGE SCALE GENOMIC DNA]</scope>
    <source>
        <strain evidence="6 7">199</strain>
    </source>
</reference>
<dbReference type="AlphaFoldDB" id="A0A3R8QHP0"/>
<gene>
    <name evidence="6" type="ORF">CQW44_15570</name>
</gene>
<dbReference type="InterPro" id="IPR023772">
    <property type="entry name" value="DNA-bd_HTH_TetR-type_CS"/>
</dbReference>
<proteinExistence type="predicted"/>
<evidence type="ECO:0000313" key="7">
    <source>
        <dbReference type="Proteomes" id="UP000276379"/>
    </source>
</evidence>
<evidence type="ECO:0000256" key="2">
    <source>
        <dbReference type="ARBA" id="ARBA00023125"/>
    </source>
</evidence>
<dbReference type="PANTHER" id="PTHR30055:SF234">
    <property type="entry name" value="HTH-TYPE TRANSCRIPTIONAL REGULATOR BETI"/>
    <property type="match status" value="1"/>
</dbReference>
<keyword evidence="3" id="KW-0804">Transcription</keyword>
<keyword evidence="1" id="KW-0805">Transcription regulation</keyword>
<dbReference type="GO" id="GO:0003700">
    <property type="term" value="F:DNA-binding transcription factor activity"/>
    <property type="evidence" value="ECO:0007669"/>
    <property type="project" value="TreeGrafter"/>
</dbReference>
<dbReference type="GO" id="GO:0000976">
    <property type="term" value="F:transcription cis-regulatory region binding"/>
    <property type="evidence" value="ECO:0007669"/>
    <property type="project" value="TreeGrafter"/>
</dbReference>
<protein>
    <submittedName>
        <fullName evidence="6">TetR family transcriptional regulator</fullName>
    </submittedName>
</protein>
<evidence type="ECO:0000313" key="6">
    <source>
        <dbReference type="EMBL" id="RRQ86290.1"/>
    </source>
</evidence>
<accession>A0A3R8QHP0</accession>
<name>A0A3R8QHP0_9ACTN</name>
<dbReference type="Pfam" id="PF00440">
    <property type="entry name" value="TetR_N"/>
    <property type="match status" value="1"/>
</dbReference>
<feature type="DNA-binding region" description="H-T-H motif" evidence="4">
    <location>
        <begin position="74"/>
        <end position="93"/>
    </location>
</feature>
<keyword evidence="2 4" id="KW-0238">DNA-binding</keyword>
<dbReference type="Gene3D" id="1.10.357.10">
    <property type="entry name" value="Tetracycline Repressor, domain 2"/>
    <property type="match status" value="1"/>
</dbReference>
<evidence type="ECO:0000259" key="5">
    <source>
        <dbReference type="PROSITE" id="PS50977"/>
    </source>
</evidence>
<dbReference type="SUPFAM" id="SSF46689">
    <property type="entry name" value="Homeodomain-like"/>
    <property type="match status" value="1"/>
</dbReference>